<evidence type="ECO:0000313" key="3">
    <source>
        <dbReference type="Proteomes" id="UP001158576"/>
    </source>
</evidence>
<gene>
    <name evidence="2" type="ORF">OKIOD_LOCUS11766</name>
</gene>
<dbReference type="Proteomes" id="UP001158576">
    <property type="component" value="Chromosome 1"/>
</dbReference>
<accession>A0ABN7SST6</accession>
<keyword evidence="3" id="KW-1185">Reference proteome</keyword>
<dbReference type="Gene3D" id="1.20.1070.10">
    <property type="entry name" value="Rhodopsin 7-helix transmembrane proteins"/>
    <property type="match status" value="1"/>
</dbReference>
<dbReference type="SUPFAM" id="SSF81321">
    <property type="entry name" value="Family A G protein-coupled receptor-like"/>
    <property type="match status" value="1"/>
</dbReference>
<proteinExistence type="predicted"/>
<reference evidence="2 3" key="1">
    <citation type="submission" date="2021-04" db="EMBL/GenBank/DDBJ databases">
        <authorList>
            <person name="Bliznina A."/>
        </authorList>
    </citation>
    <scope>NUCLEOTIDE SEQUENCE [LARGE SCALE GENOMIC DNA]</scope>
</reference>
<evidence type="ECO:0000313" key="2">
    <source>
        <dbReference type="EMBL" id="CAG5106791.1"/>
    </source>
</evidence>
<sequence>MVQVVFQLMGQVAGCVDPIIYCFLSNEFRTDLFHILSCRFQEATSLGKTMKYINSEPSASSPFHSKKPPKTICKA</sequence>
<name>A0ABN7SST6_OIKDI</name>
<protein>
    <submittedName>
        <fullName evidence="2">Oidioi.mRNA.OKI2018_I69.chr1.g3001.t1.cds</fullName>
    </submittedName>
</protein>
<dbReference type="EMBL" id="OU015566">
    <property type="protein sequence ID" value="CAG5106791.1"/>
    <property type="molecule type" value="Genomic_DNA"/>
</dbReference>
<organism evidence="2 3">
    <name type="scientific">Oikopleura dioica</name>
    <name type="common">Tunicate</name>
    <dbReference type="NCBI Taxonomy" id="34765"/>
    <lineage>
        <taxon>Eukaryota</taxon>
        <taxon>Metazoa</taxon>
        <taxon>Chordata</taxon>
        <taxon>Tunicata</taxon>
        <taxon>Appendicularia</taxon>
        <taxon>Copelata</taxon>
        <taxon>Oikopleuridae</taxon>
        <taxon>Oikopleura</taxon>
    </lineage>
</organism>
<feature type="region of interest" description="Disordered" evidence="1">
    <location>
        <begin position="55"/>
        <end position="75"/>
    </location>
</feature>
<evidence type="ECO:0000256" key="1">
    <source>
        <dbReference type="SAM" id="MobiDB-lite"/>
    </source>
</evidence>